<dbReference type="InterPro" id="IPR004263">
    <property type="entry name" value="Exostosin"/>
</dbReference>
<evidence type="ECO:0000256" key="4">
    <source>
        <dbReference type="ARBA" id="ARBA00022692"/>
    </source>
</evidence>
<feature type="domain" description="Exostosin GT47" evidence="11">
    <location>
        <begin position="242"/>
        <end position="439"/>
    </location>
</feature>
<evidence type="ECO:0000256" key="7">
    <source>
        <dbReference type="ARBA" id="ARBA00023136"/>
    </source>
</evidence>
<keyword evidence="3" id="KW-0808">Transferase</keyword>
<keyword evidence="14" id="KW-1185">Reference proteome</keyword>
<feature type="coiled-coil region" evidence="9">
    <location>
        <begin position="121"/>
        <end position="162"/>
    </location>
</feature>
<evidence type="ECO:0000256" key="8">
    <source>
        <dbReference type="ARBA" id="ARBA00023157"/>
    </source>
</evidence>
<dbReference type="Gene3D" id="3.90.550.10">
    <property type="entry name" value="Spore Coat Polysaccharide Biosynthesis Protein SpsA, Chain A"/>
    <property type="match status" value="2"/>
</dbReference>
<dbReference type="AlphaFoldDB" id="A0AAV4DPA4"/>
<gene>
    <name evidence="13" type="ORF">PoB_007226000</name>
</gene>
<keyword evidence="4 10" id="KW-0812">Transmembrane</keyword>
<comment type="similarity">
    <text evidence="2">Belongs to the glycosyltransferase 47 family.</text>
</comment>
<keyword evidence="5" id="KW-0256">Endoplasmic reticulum</keyword>
<dbReference type="InterPro" id="IPR015338">
    <property type="entry name" value="GT64_dom"/>
</dbReference>
<evidence type="ECO:0000256" key="1">
    <source>
        <dbReference type="ARBA" id="ARBA00004648"/>
    </source>
</evidence>
<keyword evidence="7 10" id="KW-0472">Membrane</keyword>
<dbReference type="Pfam" id="PF09258">
    <property type="entry name" value="Glyco_transf_64"/>
    <property type="match status" value="1"/>
</dbReference>
<dbReference type="EMBL" id="BLXT01008064">
    <property type="protein sequence ID" value="GFO45755.1"/>
    <property type="molecule type" value="Genomic_DNA"/>
</dbReference>
<dbReference type="InterPro" id="IPR029044">
    <property type="entry name" value="Nucleotide-diphossugar_trans"/>
</dbReference>
<feature type="transmembrane region" description="Helical" evidence="10">
    <location>
        <begin position="34"/>
        <end position="55"/>
    </location>
</feature>
<name>A0AAV4DPA4_9GAST</name>
<sequence>MPLQSVQSLSVVTIIGIMTKLSKKIHRLHTVPAFKLVLGLLVVVVLLSILGHSYISNMVAGDSSARQPWTKYGVIGDGHNRILGPNNYPFRGRQIEGYDNDGLDSDPVGGRPLALSYQKEIEELRHVRTSVTNELRDLENKRLRLQNTIKNYQTNLDDMKMKHVAIVKEIGQVRLSLDQIKFERDESLAYIPNIRAPVKILHDTNSFLHDDKDAQYPYETFSSEKCSMETCFDFSRCSLVSGFPVYFYDPSVHILSMPGHMHFTTTGERLLSIVQQFFDKSVYRTREPEKACMFVVLLSGDDAPPASSSTAGSSWFPPPHIVEKFLYDLPHWGGDGRNHVILHLAQTDSSDPMTGVNTGRAMMAKTSYSDTAFREGFDIILPPNTGPSSAENLWQGLPLLSPLRRHLLLSYWGQYVDSPQRSSPVNLKEMAKNNARKKQVVEANKQYMHEMHIRNRKPLAVEKLQSHPSLHHEHSSSHHKSSPFYFLEQAIITSLESIPNTLQGDVLIDVSCDGEKVLHAGISNSSSVLPEETLSTFLASDWALCGSEQARKDVLLHSTFTLVLSPLNSSLDSTLAFQTRVLEALRHGSIPLVLGNSHKATKLLPFAESLQWKTSVLVLPVPRVTEIPFYLQSFPDEDIASLRLQGREFYGKFLGSTHSILETLLAVLRQRLDIPPHPIPEEPSPSAFPADFTPLIYEGPDVEPETDEVLGPIEAPFASETFRTNFSAALSSDMFNKFGDPFHLYPFTPFQSVLPSESKFTGSNYGFRPVNRGAGGDGISFSQALGGNYRREQFTIVMLTYQREVVLMQALQRFKSLPFLNKVVVVWNSEAPPSPELRWPQIGVPIKVVKTKKNSLNNRFLPYAEIETEAILSIDDDAHLRHDEIVFGFSYVMPQAIRDKVDEYLNCEDIAMNFLVSHITRKPPVKVTSRWTFRCPGCPTALFNDPTHFEERHKCINFFHEVYGYTPLLYTQYRVDSVLFKTRISHDKTKCFKYV</sequence>
<dbReference type="InterPro" id="IPR040911">
    <property type="entry name" value="Exostosin_GT47"/>
</dbReference>
<evidence type="ECO:0000256" key="6">
    <source>
        <dbReference type="ARBA" id="ARBA00022989"/>
    </source>
</evidence>
<dbReference type="GO" id="GO:0016757">
    <property type="term" value="F:glycosyltransferase activity"/>
    <property type="evidence" value="ECO:0007669"/>
    <property type="project" value="InterPro"/>
</dbReference>
<organism evidence="13 14">
    <name type="scientific">Plakobranchus ocellatus</name>
    <dbReference type="NCBI Taxonomy" id="259542"/>
    <lineage>
        <taxon>Eukaryota</taxon>
        <taxon>Metazoa</taxon>
        <taxon>Spiralia</taxon>
        <taxon>Lophotrochozoa</taxon>
        <taxon>Mollusca</taxon>
        <taxon>Gastropoda</taxon>
        <taxon>Heterobranchia</taxon>
        <taxon>Euthyneura</taxon>
        <taxon>Panpulmonata</taxon>
        <taxon>Sacoglossa</taxon>
        <taxon>Placobranchoidea</taxon>
        <taxon>Plakobranchidae</taxon>
        <taxon>Plakobranchus</taxon>
    </lineage>
</organism>
<evidence type="ECO:0000256" key="3">
    <source>
        <dbReference type="ARBA" id="ARBA00022679"/>
    </source>
</evidence>
<evidence type="ECO:0000256" key="9">
    <source>
        <dbReference type="SAM" id="Coils"/>
    </source>
</evidence>
<dbReference type="PANTHER" id="PTHR48261:SF4">
    <property type="entry name" value="EXOSTOSIN LIKE GLYCOSYLTRANSFERASE 3"/>
    <property type="match status" value="1"/>
</dbReference>
<keyword evidence="9" id="KW-0175">Coiled coil</keyword>
<dbReference type="Proteomes" id="UP000735302">
    <property type="component" value="Unassembled WGS sequence"/>
</dbReference>
<dbReference type="SUPFAM" id="SSF53448">
    <property type="entry name" value="Nucleotide-diphospho-sugar transferases"/>
    <property type="match status" value="1"/>
</dbReference>
<accession>A0AAV4DPA4</accession>
<dbReference type="PANTHER" id="PTHR48261">
    <property type="entry name" value="ACETYLGLUCOSAMINYLTRANSFERASE"/>
    <property type="match status" value="1"/>
</dbReference>
<proteinExistence type="inferred from homology"/>
<dbReference type="GO" id="GO:0015012">
    <property type="term" value="P:heparan sulfate proteoglycan biosynthetic process"/>
    <property type="evidence" value="ECO:0007669"/>
    <property type="project" value="UniProtKB-ARBA"/>
</dbReference>
<evidence type="ECO:0000259" key="12">
    <source>
        <dbReference type="Pfam" id="PF09258"/>
    </source>
</evidence>
<comment type="subcellular location">
    <subcellularLocation>
        <location evidence="1">Endoplasmic reticulum membrane</location>
        <topology evidence="1">Single-pass type II membrane protein</topology>
    </subcellularLocation>
</comment>
<evidence type="ECO:0000256" key="5">
    <source>
        <dbReference type="ARBA" id="ARBA00022824"/>
    </source>
</evidence>
<evidence type="ECO:0000256" key="10">
    <source>
        <dbReference type="SAM" id="Phobius"/>
    </source>
</evidence>
<feature type="domain" description="Glycosyl transferase 64" evidence="12">
    <location>
        <begin position="794"/>
        <end position="890"/>
    </location>
</feature>
<keyword evidence="8" id="KW-1015">Disulfide bond</keyword>
<dbReference type="GO" id="GO:0005789">
    <property type="term" value="C:endoplasmic reticulum membrane"/>
    <property type="evidence" value="ECO:0007669"/>
    <property type="project" value="UniProtKB-SubCell"/>
</dbReference>
<evidence type="ECO:0000313" key="14">
    <source>
        <dbReference type="Proteomes" id="UP000735302"/>
    </source>
</evidence>
<evidence type="ECO:0000313" key="13">
    <source>
        <dbReference type="EMBL" id="GFO45755.1"/>
    </source>
</evidence>
<evidence type="ECO:0000259" key="11">
    <source>
        <dbReference type="Pfam" id="PF03016"/>
    </source>
</evidence>
<evidence type="ECO:0000256" key="2">
    <source>
        <dbReference type="ARBA" id="ARBA00010271"/>
    </source>
</evidence>
<keyword evidence="6 10" id="KW-1133">Transmembrane helix</keyword>
<comment type="caution">
    <text evidence="13">The sequence shown here is derived from an EMBL/GenBank/DDBJ whole genome shotgun (WGS) entry which is preliminary data.</text>
</comment>
<dbReference type="Pfam" id="PF03016">
    <property type="entry name" value="Exostosin_GT47"/>
    <property type="match status" value="1"/>
</dbReference>
<protein>
    <submittedName>
        <fullName evidence="13">Exostosin-like 3</fullName>
    </submittedName>
</protein>
<reference evidence="13 14" key="1">
    <citation type="journal article" date="2021" name="Elife">
        <title>Chloroplast acquisition without the gene transfer in kleptoplastic sea slugs, Plakobranchus ocellatus.</title>
        <authorList>
            <person name="Maeda T."/>
            <person name="Takahashi S."/>
            <person name="Yoshida T."/>
            <person name="Shimamura S."/>
            <person name="Takaki Y."/>
            <person name="Nagai Y."/>
            <person name="Toyoda A."/>
            <person name="Suzuki Y."/>
            <person name="Arimoto A."/>
            <person name="Ishii H."/>
            <person name="Satoh N."/>
            <person name="Nishiyama T."/>
            <person name="Hasebe M."/>
            <person name="Maruyama T."/>
            <person name="Minagawa J."/>
            <person name="Obokata J."/>
            <person name="Shigenobu S."/>
        </authorList>
    </citation>
    <scope>NUCLEOTIDE SEQUENCE [LARGE SCALE GENOMIC DNA]</scope>
</reference>